<feature type="region of interest" description="Disordered" evidence="1">
    <location>
        <begin position="45"/>
        <end position="66"/>
    </location>
</feature>
<accession>A0A2N3QKH0</accession>
<evidence type="ECO:0000313" key="4">
    <source>
        <dbReference type="Proteomes" id="UP000233727"/>
    </source>
</evidence>
<name>A0A2N3QKH0_9BIFI</name>
<proteinExistence type="predicted"/>
<organism evidence="3 4">
    <name type="scientific">Bifidobacterium thermophilum</name>
    <dbReference type="NCBI Taxonomy" id="33905"/>
    <lineage>
        <taxon>Bacteria</taxon>
        <taxon>Bacillati</taxon>
        <taxon>Actinomycetota</taxon>
        <taxon>Actinomycetes</taxon>
        <taxon>Bifidobacteriales</taxon>
        <taxon>Bifidobacteriaceae</taxon>
        <taxon>Bifidobacterium</taxon>
    </lineage>
</organism>
<reference evidence="3 4" key="1">
    <citation type="submission" date="2017-10" db="EMBL/GenBank/DDBJ databases">
        <title>Bifidobacterium genomics.</title>
        <authorList>
            <person name="Lugli G.A."/>
            <person name="Milani C."/>
            <person name="Mancabelli L."/>
        </authorList>
    </citation>
    <scope>NUCLEOTIDE SEQUENCE [LARGE SCALE GENOMIC DNA]</scope>
    <source>
        <strain evidence="3 4">1542B</strain>
    </source>
</reference>
<evidence type="ECO:0000313" key="5">
    <source>
        <dbReference type="Proteomes" id="UP000588369"/>
    </source>
</evidence>
<reference evidence="2 5" key="2">
    <citation type="submission" date="2020-04" db="EMBL/GenBank/DDBJ databases">
        <authorList>
            <person name="Hitch T.C.A."/>
            <person name="Wylensek D."/>
            <person name="Clavel T."/>
        </authorList>
    </citation>
    <scope>NUCLEOTIDE SEQUENCE [LARGE SCALE GENOMIC DNA]</scope>
    <source>
        <strain evidence="2 5">BSM-130-P53-3C</strain>
    </source>
</reference>
<dbReference type="Proteomes" id="UP000233727">
    <property type="component" value="Unassembled WGS sequence"/>
</dbReference>
<dbReference type="Proteomes" id="UP000588369">
    <property type="component" value="Unassembled WGS sequence"/>
</dbReference>
<evidence type="ECO:0000313" key="3">
    <source>
        <dbReference type="EMBL" id="PKU92193.1"/>
    </source>
</evidence>
<sequence>MTERYLSVTEVAQLLGISTSAASVYRLPEPDATIGRTRGWKRQTVETWNAARPGRGVGGGRPRSRS</sequence>
<protein>
    <submittedName>
        <fullName evidence="3">Uncharacterized protein</fullName>
    </submittedName>
</protein>
<evidence type="ECO:0000313" key="2">
    <source>
        <dbReference type="EMBL" id="NME61659.1"/>
    </source>
</evidence>
<evidence type="ECO:0000256" key="1">
    <source>
        <dbReference type="SAM" id="MobiDB-lite"/>
    </source>
</evidence>
<gene>
    <name evidence="3" type="ORF">CQR47_0788</name>
    <name evidence="2" type="ORF">HF844_02405</name>
</gene>
<feature type="compositionally biased region" description="Gly residues" evidence="1">
    <location>
        <begin position="55"/>
        <end position="66"/>
    </location>
</feature>
<dbReference type="AlphaFoldDB" id="A0A2N3QKH0"/>
<dbReference type="EMBL" id="JABAGI010000002">
    <property type="protein sequence ID" value="NME61659.1"/>
    <property type="molecule type" value="Genomic_DNA"/>
</dbReference>
<dbReference type="EMBL" id="PCGY01000012">
    <property type="protein sequence ID" value="PKU92193.1"/>
    <property type="molecule type" value="Genomic_DNA"/>
</dbReference>
<comment type="caution">
    <text evidence="3">The sequence shown here is derived from an EMBL/GenBank/DDBJ whole genome shotgun (WGS) entry which is preliminary data.</text>
</comment>
<dbReference type="RefSeq" id="WP_015450371.1">
    <property type="nucleotide sequence ID" value="NZ_JABAGI010000002.1"/>
</dbReference>